<feature type="domain" description="Ribonucleotide reductase large subunit N-terminal" evidence="5">
    <location>
        <begin position="124"/>
        <end position="195"/>
    </location>
</feature>
<keyword evidence="4" id="KW-0215">Deoxyribonucleotide synthesis</keyword>
<evidence type="ECO:0000256" key="4">
    <source>
        <dbReference type="RuleBase" id="RU003410"/>
    </source>
</evidence>
<dbReference type="InterPro" id="IPR008926">
    <property type="entry name" value="RNR_R1-su_N"/>
</dbReference>
<dbReference type="UniPathway" id="UPA00326"/>
<dbReference type="GO" id="GO:0004748">
    <property type="term" value="F:ribonucleoside-diphosphate reductase activity, thioredoxin disulfide as acceptor"/>
    <property type="evidence" value="ECO:0007669"/>
    <property type="project" value="UniProtKB-EC"/>
</dbReference>
<evidence type="ECO:0000259" key="5">
    <source>
        <dbReference type="Pfam" id="PF00317"/>
    </source>
</evidence>
<evidence type="ECO:0000259" key="6">
    <source>
        <dbReference type="Pfam" id="PF02867"/>
    </source>
</evidence>
<evidence type="ECO:0000256" key="3">
    <source>
        <dbReference type="ARBA" id="ARBA00023002"/>
    </source>
</evidence>
<accession>A0A8H5BSE1</accession>
<feature type="domain" description="Ribonucleotide reductase large subunit C-terminal" evidence="6">
    <location>
        <begin position="215"/>
        <end position="475"/>
    </location>
</feature>
<name>A0A8H5BSE1_9AGAR</name>
<dbReference type="SUPFAM" id="SSF48168">
    <property type="entry name" value="R1 subunit of ribonucleotide reductase, N-terminal domain"/>
    <property type="match status" value="1"/>
</dbReference>
<dbReference type="Pfam" id="PF00317">
    <property type="entry name" value="Ribonuc_red_lgN"/>
    <property type="match status" value="1"/>
</dbReference>
<comment type="catalytic activity">
    <reaction evidence="4">
        <text>a 2'-deoxyribonucleoside 5'-diphosphate + [thioredoxin]-disulfide + H2O = a ribonucleoside 5'-diphosphate + [thioredoxin]-dithiol</text>
        <dbReference type="Rhea" id="RHEA:23252"/>
        <dbReference type="Rhea" id="RHEA-COMP:10698"/>
        <dbReference type="Rhea" id="RHEA-COMP:10700"/>
        <dbReference type="ChEBI" id="CHEBI:15377"/>
        <dbReference type="ChEBI" id="CHEBI:29950"/>
        <dbReference type="ChEBI" id="CHEBI:50058"/>
        <dbReference type="ChEBI" id="CHEBI:57930"/>
        <dbReference type="ChEBI" id="CHEBI:73316"/>
        <dbReference type="EC" id="1.17.4.1"/>
    </reaction>
</comment>
<comment type="caution">
    <text evidence="7">The sequence shown here is derived from an EMBL/GenBank/DDBJ whole genome shotgun (WGS) entry which is preliminary data.</text>
</comment>
<dbReference type="InterPro" id="IPR000788">
    <property type="entry name" value="RNR_lg_C"/>
</dbReference>
<dbReference type="PANTHER" id="PTHR11573">
    <property type="entry name" value="RIBONUCLEOSIDE-DIPHOSPHATE REDUCTASE LARGE CHAIN"/>
    <property type="match status" value="1"/>
</dbReference>
<gene>
    <name evidence="7" type="ORF">D9619_005138</name>
</gene>
<evidence type="ECO:0000313" key="8">
    <source>
        <dbReference type="Proteomes" id="UP000567179"/>
    </source>
</evidence>
<evidence type="ECO:0000313" key="7">
    <source>
        <dbReference type="EMBL" id="KAF5327487.1"/>
    </source>
</evidence>
<dbReference type="SUPFAM" id="SSF51998">
    <property type="entry name" value="PFL-like glycyl radical enzymes"/>
    <property type="match status" value="1"/>
</dbReference>
<dbReference type="Gene3D" id="3.20.70.20">
    <property type="match status" value="1"/>
</dbReference>
<organism evidence="7 8">
    <name type="scientific">Psilocybe cf. subviscida</name>
    <dbReference type="NCBI Taxonomy" id="2480587"/>
    <lineage>
        <taxon>Eukaryota</taxon>
        <taxon>Fungi</taxon>
        <taxon>Dikarya</taxon>
        <taxon>Basidiomycota</taxon>
        <taxon>Agaricomycotina</taxon>
        <taxon>Agaricomycetes</taxon>
        <taxon>Agaricomycetidae</taxon>
        <taxon>Agaricales</taxon>
        <taxon>Agaricineae</taxon>
        <taxon>Strophariaceae</taxon>
        <taxon>Psilocybe</taxon>
    </lineage>
</organism>
<dbReference type="GO" id="GO:0005971">
    <property type="term" value="C:ribonucleoside-diphosphate reductase complex"/>
    <property type="evidence" value="ECO:0007669"/>
    <property type="project" value="TreeGrafter"/>
</dbReference>
<dbReference type="OrthoDB" id="3000483at2759"/>
<dbReference type="EMBL" id="JAACJJ010000014">
    <property type="protein sequence ID" value="KAF5327487.1"/>
    <property type="molecule type" value="Genomic_DNA"/>
</dbReference>
<protein>
    <recommendedName>
        <fullName evidence="2 4">Ribonucleoside-diphosphate reductase</fullName>
        <ecNumber evidence="2 4">1.17.4.1</ecNumber>
    </recommendedName>
</protein>
<dbReference type="EC" id="1.17.4.1" evidence="2 4"/>
<dbReference type="Proteomes" id="UP000567179">
    <property type="component" value="Unassembled WGS sequence"/>
</dbReference>
<dbReference type="AlphaFoldDB" id="A0A8H5BSE1"/>
<dbReference type="PRINTS" id="PR01183">
    <property type="entry name" value="RIBORDTASEM1"/>
</dbReference>
<reference evidence="7 8" key="1">
    <citation type="journal article" date="2020" name="ISME J.">
        <title>Uncovering the hidden diversity of litter-decomposition mechanisms in mushroom-forming fungi.</title>
        <authorList>
            <person name="Floudas D."/>
            <person name="Bentzer J."/>
            <person name="Ahren D."/>
            <person name="Johansson T."/>
            <person name="Persson P."/>
            <person name="Tunlid A."/>
        </authorList>
    </citation>
    <scope>NUCLEOTIDE SEQUENCE [LARGE SCALE GENOMIC DNA]</scope>
    <source>
        <strain evidence="7 8">CBS 101986</strain>
    </source>
</reference>
<keyword evidence="8" id="KW-1185">Reference proteome</keyword>
<sequence length="475" mass="52388">METKLVLKRNGRKQPWERTKLETRLSQLLKKDQRPLIDITKVVNIVEYNLEATAKLALIHPVYDTVAAQIELDCINRATPIKFSEACYCLAAQPNAILTNTFMDDLADNRDYLDIMVAGARAPKFSYATVKYMKDNILLHRGRNVVERPEYAFMRVAIALYGRDPIRIMATFEQLLHRQYVHSPATMAHAGTTRGNLNGSHMVHIPPPTSTLSAFCTLHQTAAINAAGGAVGINFNNVPSTGSDIAGVPSPGLPALLDLYNAAVTVSGSESNPDLTGITAYIQPWHGDIYTILESIESEDPKKRLRYGISVPNIFMFRAQKNLTWSLFSPQDVPLLQNSFGVSFDAAFFAYEMDPRVPRTSVAARSVLSAIIKCQLQVGQPMMIYKDSASIKSNQINMGMTSHADAFGAITQCSTPSESATACEGALILPHFLCVGEFDYDKLMLAARSLTVNLNQVLDLSHPPTLEVHNGIHRH</sequence>
<proteinExistence type="inferred from homology"/>
<dbReference type="Pfam" id="PF02867">
    <property type="entry name" value="Ribonuc_red_lgC"/>
    <property type="match status" value="1"/>
</dbReference>
<comment type="similarity">
    <text evidence="1 4">Belongs to the ribonucleoside diphosphate reductase large chain family.</text>
</comment>
<dbReference type="InterPro" id="IPR013509">
    <property type="entry name" value="RNR_lsu_N"/>
</dbReference>
<dbReference type="PANTHER" id="PTHR11573:SF28">
    <property type="entry name" value="RIBONUCLEOSIDE-DIPHOSPHATE REDUCTASE"/>
    <property type="match status" value="1"/>
</dbReference>
<keyword evidence="3 4" id="KW-0560">Oxidoreductase</keyword>
<evidence type="ECO:0000256" key="1">
    <source>
        <dbReference type="ARBA" id="ARBA00010406"/>
    </source>
</evidence>
<evidence type="ECO:0000256" key="2">
    <source>
        <dbReference type="ARBA" id="ARBA00012274"/>
    </source>
</evidence>
<dbReference type="InterPro" id="IPR039718">
    <property type="entry name" value="Rrm1"/>
</dbReference>
<comment type="function">
    <text evidence="4">Provides the precursors necessary for DNA synthesis. Catalyzes the biosynthesis of deoxyribonucleotides from the corresponding ribonucleotides.</text>
</comment>
<dbReference type="GO" id="GO:0009263">
    <property type="term" value="P:deoxyribonucleotide biosynthetic process"/>
    <property type="evidence" value="ECO:0007669"/>
    <property type="project" value="UniProtKB-KW"/>
</dbReference>
<dbReference type="GO" id="GO:0005524">
    <property type="term" value="F:ATP binding"/>
    <property type="evidence" value="ECO:0007669"/>
    <property type="project" value="InterPro"/>
</dbReference>